<gene>
    <name evidence="1" type="ORF">CLAN_0478</name>
</gene>
<dbReference type="AlphaFoldDB" id="A0A1X9SLX6"/>
<dbReference type="EMBL" id="CP015578">
    <property type="protein sequence ID" value="ARQ97234.1"/>
    <property type="molecule type" value="Genomic_DNA"/>
</dbReference>
<dbReference type="KEGG" id="clx:CLAN_0478"/>
<reference evidence="2" key="2">
    <citation type="journal article" date="2017" name="Genome Biol. Evol.">
        <title>Comparative genomic analysis identifies a Campylobacter clade deficient in selenium metabolism.</title>
        <authorList>
            <person name="Miller W.G."/>
            <person name="Yee E."/>
            <person name="Lopes B.S."/>
            <person name="Chapman M.H."/>
            <person name="Huynh S."/>
            <person name="Bono J.L."/>
            <person name="Parker C.T."/>
            <person name="Strachan N.J.C."/>
            <person name="Forbes K.J."/>
        </authorList>
    </citation>
    <scope>NUCLEOTIDE SEQUENCE [LARGE SCALE GENOMIC DNA]</scope>
    <source>
        <strain evidence="2">NCTC 13004</strain>
    </source>
</reference>
<proteinExistence type="predicted"/>
<evidence type="ECO:0000313" key="1">
    <source>
        <dbReference type="EMBL" id="ARQ97234.1"/>
    </source>
</evidence>
<sequence>MPQAQIRASLQYLWDNHAKDGMFKNKRDVYNTIKMLIGYQDYAGNSFKNPNMAYIAIKTSDNKMSDMAINRDGGGVRDRTAVQK</sequence>
<dbReference type="Proteomes" id="UP000202031">
    <property type="component" value="Chromosome"/>
</dbReference>
<accession>A0A1X9SLX6</accession>
<reference evidence="2" key="1">
    <citation type="journal article" date="2017" name="Genome Biol. Evol.">
        <title>Comparative Genomic Analysis Identifies a Campylobacter Clade Deficient in Selenium Metabolism.</title>
        <authorList>
            <person name="Miller W.G."/>
            <person name="Yee E."/>
            <person name="Lopes B.S."/>
            <person name="Chapman M.H."/>
            <person name="Huynh S."/>
            <person name="Bono J.L."/>
            <person name="Parker C.T."/>
            <person name="Strachan N.J.C."/>
            <person name="Forbes K.J."/>
        </authorList>
    </citation>
    <scope>NUCLEOTIDE SEQUENCE [LARGE SCALE GENOMIC DNA]</scope>
    <source>
        <strain evidence="2">NCTC 13004</strain>
    </source>
</reference>
<protein>
    <submittedName>
        <fullName evidence="1">Uncharacterized protein</fullName>
    </submittedName>
</protein>
<organism evidence="1 2">
    <name type="scientific">Campylobacter lanienae NCTC 13004</name>
    <dbReference type="NCBI Taxonomy" id="1031753"/>
    <lineage>
        <taxon>Bacteria</taxon>
        <taxon>Pseudomonadati</taxon>
        <taxon>Campylobacterota</taxon>
        <taxon>Epsilonproteobacteria</taxon>
        <taxon>Campylobacterales</taxon>
        <taxon>Campylobacteraceae</taxon>
        <taxon>Campylobacter</taxon>
    </lineage>
</organism>
<name>A0A1X9SLX6_9BACT</name>
<evidence type="ECO:0000313" key="2">
    <source>
        <dbReference type="Proteomes" id="UP000202031"/>
    </source>
</evidence>